<name>A0A4Y2QCV9_ARAVE</name>
<dbReference type="EMBL" id="BGPR01013536">
    <property type="protein sequence ID" value="GBN61072.1"/>
    <property type="molecule type" value="Genomic_DNA"/>
</dbReference>
<proteinExistence type="predicted"/>
<sequence>MPIYGKVGKYVTNNCRRTHGYFDEVHLRFYGLQGILRRKYRREPSLEITMAIKVFHLCHLAIRMFPIEVRPESKAETCRCSLMLKPDVSLPQIRPNFFEKKRLISSSRSSVVDKDQLACYR</sequence>
<evidence type="ECO:0000313" key="2">
    <source>
        <dbReference type="Proteomes" id="UP000499080"/>
    </source>
</evidence>
<accession>A0A4Y2QCV9</accession>
<reference evidence="1 2" key="1">
    <citation type="journal article" date="2019" name="Sci. Rep.">
        <title>Orb-weaving spider Araneus ventricosus genome elucidates the spidroin gene catalogue.</title>
        <authorList>
            <person name="Kono N."/>
            <person name="Nakamura H."/>
            <person name="Ohtoshi R."/>
            <person name="Moran D.A.P."/>
            <person name="Shinohara A."/>
            <person name="Yoshida Y."/>
            <person name="Fujiwara M."/>
            <person name="Mori M."/>
            <person name="Tomita M."/>
            <person name="Arakawa K."/>
        </authorList>
    </citation>
    <scope>NUCLEOTIDE SEQUENCE [LARGE SCALE GENOMIC DNA]</scope>
</reference>
<keyword evidence="2" id="KW-1185">Reference proteome</keyword>
<dbReference type="Proteomes" id="UP000499080">
    <property type="component" value="Unassembled WGS sequence"/>
</dbReference>
<comment type="caution">
    <text evidence="1">The sequence shown here is derived from an EMBL/GenBank/DDBJ whole genome shotgun (WGS) entry which is preliminary data.</text>
</comment>
<organism evidence="1 2">
    <name type="scientific">Araneus ventricosus</name>
    <name type="common">Orbweaver spider</name>
    <name type="synonym">Epeira ventricosa</name>
    <dbReference type="NCBI Taxonomy" id="182803"/>
    <lineage>
        <taxon>Eukaryota</taxon>
        <taxon>Metazoa</taxon>
        <taxon>Ecdysozoa</taxon>
        <taxon>Arthropoda</taxon>
        <taxon>Chelicerata</taxon>
        <taxon>Arachnida</taxon>
        <taxon>Araneae</taxon>
        <taxon>Araneomorphae</taxon>
        <taxon>Entelegynae</taxon>
        <taxon>Araneoidea</taxon>
        <taxon>Araneidae</taxon>
        <taxon>Araneus</taxon>
    </lineage>
</organism>
<gene>
    <name evidence="1" type="ORF">AVEN_90826_1</name>
</gene>
<dbReference type="AlphaFoldDB" id="A0A4Y2QCV9"/>
<protein>
    <submittedName>
        <fullName evidence="1">Uncharacterized protein</fullName>
    </submittedName>
</protein>
<evidence type="ECO:0000313" key="1">
    <source>
        <dbReference type="EMBL" id="GBN61072.1"/>
    </source>
</evidence>